<feature type="disulfide bond" evidence="5">
    <location>
        <begin position="96"/>
        <end position="115"/>
    </location>
</feature>
<dbReference type="SUPFAM" id="SSF57610">
    <property type="entry name" value="Thyroglobulin type-1 domain"/>
    <property type="match status" value="4"/>
</dbReference>
<feature type="domain" description="Thyroglobulin type-1" evidence="7">
    <location>
        <begin position="228"/>
        <end position="288"/>
    </location>
</feature>
<keyword evidence="6" id="KW-0732">Signal</keyword>
<evidence type="ECO:0000256" key="4">
    <source>
        <dbReference type="ARBA" id="ARBA00023157"/>
    </source>
</evidence>
<feature type="domain" description="Thyroglobulin type-1" evidence="7">
    <location>
        <begin position="161"/>
        <end position="226"/>
    </location>
</feature>
<evidence type="ECO:0000313" key="9">
    <source>
        <dbReference type="Proteomes" id="UP000596742"/>
    </source>
</evidence>
<evidence type="ECO:0000313" key="8">
    <source>
        <dbReference type="EMBL" id="VDI00090.1"/>
    </source>
</evidence>
<comment type="subcellular location">
    <subcellularLocation>
        <location evidence="1">Secreted</location>
    </subcellularLocation>
</comment>
<dbReference type="SMART" id="SM00211">
    <property type="entry name" value="TY"/>
    <property type="match status" value="4"/>
</dbReference>
<organism evidence="8 9">
    <name type="scientific">Mytilus galloprovincialis</name>
    <name type="common">Mediterranean mussel</name>
    <dbReference type="NCBI Taxonomy" id="29158"/>
    <lineage>
        <taxon>Eukaryota</taxon>
        <taxon>Metazoa</taxon>
        <taxon>Spiralia</taxon>
        <taxon>Lophotrochozoa</taxon>
        <taxon>Mollusca</taxon>
        <taxon>Bivalvia</taxon>
        <taxon>Autobranchia</taxon>
        <taxon>Pteriomorphia</taxon>
        <taxon>Mytilida</taxon>
        <taxon>Mytiloidea</taxon>
        <taxon>Mytilidae</taxon>
        <taxon>Mytilinae</taxon>
        <taxon>Mytilus</taxon>
    </lineage>
</organism>
<dbReference type="GO" id="GO:0005615">
    <property type="term" value="C:extracellular space"/>
    <property type="evidence" value="ECO:0007669"/>
    <property type="project" value="TreeGrafter"/>
</dbReference>
<sequence>MQMNYICIVTLLCLIFLDGTSSYGVPNKETACQRELRIYQQEPNVPGRRIPVCDTLGNYAHKQCSGSQCYCVLKNGTHIPGFSVNNWEAEQQTCYCAREQAEYQATGLIGKMFRCTIDGSYDSIQCTGPYCYCADQHGKQIGESSVHITEMNSLNCIIGKETACQRELRIYQQEPNVPGRRIPVCDSIGNYAHKQCSGSQCYCVLKNGTHIPGFYVNVWEAEQQTCYCAREQAEYEATRLVGKMFRCTNDGSYDSIQCTGSHCYCADQHGKQIGESSVHITKMDSLNC</sequence>
<dbReference type="GO" id="GO:0007160">
    <property type="term" value="P:cell-matrix adhesion"/>
    <property type="evidence" value="ECO:0007669"/>
    <property type="project" value="TreeGrafter"/>
</dbReference>
<dbReference type="AlphaFoldDB" id="A0A8B6C4T2"/>
<dbReference type="InterPro" id="IPR000716">
    <property type="entry name" value="Thyroglobulin_1"/>
</dbReference>
<feature type="domain" description="Thyroglobulin type-1" evidence="7">
    <location>
        <begin position="96"/>
        <end position="156"/>
    </location>
</feature>
<dbReference type="Gene3D" id="4.10.800.10">
    <property type="entry name" value="Thyroglobulin type-1"/>
    <property type="match status" value="4"/>
</dbReference>
<feature type="disulfide bond" evidence="5">
    <location>
        <begin position="228"/>
        <end position="247"/>
    </location>
</feature>
<dbReference type="EMBL" id="UYJE01001205">
    <property type="protein sequence ID" value="VDI00090.1"/>
    <property type="molecule type" value="Genomic_DNA"/>
</dbReference>
<feature type="domain" description="Thyroglobulin type-1" evidence="7">
    <location>
        <begin position="29"/>
        <end position="94"/>
    </location>
</feature>
<feature type="signal peptide" evidence="6">
    <location>
        <begin position="1"/>
        <end position="22"/>
    </location>
</feature>
<proteinExistence type="predicted"/>
<evidence type="ECO:0000256" key="3">
    <source>
        <dbReference type="ARBA" id="ARBA00022737"/>
    </source>
</evidence>
<dbReference type="InterPro" id="IPR036857">
    <property type="entry name" value="Thyroglobulin_1_sf"/>
</dbReference>
<dbReference type="PANTHER" id="PTHR12352">
    <property type="entry name" value="SECRETED MODULAR CALCIUM-BINDING PROTEIN"/>
    <property type="match status" value="1"/>
</dbReference>
<comment type="caution">
    <text evidence="5">Lacks conserved residue(s) required for the propagation of feature annotation.</text>
</comment>
<comment type="caution">
    <text evidence="8">The sequence shown here is derived from an EMBL/GenBank/DDBJ whole genome shotgun (WGS) entry which is preliminary data.</text>
</comment>
<evidence type="ECO:0000256" key="5">
    <source>
        <dbReference type="PROSITE-ProRule" id="PRU00500"/>
    </source>
</evidence>
<evidence type="ECO:0000256" key="1">
    <source>
        <dbReference type="ARBA" id="ARBA00004613"/>
    </source>
</evidence>
<dbReference type="Proteomes" id="UP000596742">
    <property type="component" value="Unassembled WGS sequence"/>
</dbReference>
<name>A0A8B6C4T2_MYTGA</name>
<evidence type="ECO:0000256" key="6">
    <source>
        <dbReference type="SAM" id="SignalP"/>
    </source>
</evidence>
<keyword evidence="9" id="KW-1185">Reference proteome</keyword>
<dbReference type="CDD" id="cd00191">
    <property type="entry name" value="TY"/>
    <property type="match status" value="2"/>
</dbReference>
<protein>
    <recommendedName>
        <fullName evidence="7">Thyroglobulin type-1 domain-containing protein</fullName>
    </recommendedName>
</protein>
<dbReference type="OrthoDB" id="6282214at2759"/>
<dbReference type="Pfam" id="PF00086">
    <property type="entry name" value="Thyroglobulin_1"/>
    <property type="match status" value="4"/>
</dbReference>
<accession>A0A8B6C4T2</accession>
<dbReference type="PROSITE" id="PS51162">
    <property type="entry name" value="THYROGLOBULIN_1_2"/>
    <property type="match status" value="4"/>
</dbReference>
<keyword evidence="3" id="KW-0677">Repeat</keyword>
<feature type="chain" id="PRO_5033012998" description="Thyroglobulin type-1 domain-containing protein" evidence="6">
    <location>
        <begin position="23"/>
        <end position="288"/>
    </location>
</feature>
<gene>
    <name evidence="8" type="ORF">MGAL_10B089008</name>
</gene>
<reference evidence="8" key="1">
    <citation type="submission" date="2018-11" db="EMBL/GenBank/DDBJ databases">
        <authorList>
            <person name="Alioto T."/>
            <person name="Alioto T."/>
        </authorList>
    </citation>
    <scope>NUCLEOTIDE SEQUENCE</scope>
</reference>
<evidence type="ECO:0000259" key="7">
    <source>
        <dbReference type="PROSITE" id="PS51162"/>
    </source>
</evidence>
<evidence type="ECO:0000256" key="2">
    <source>
        <dbReference type="ARBA" id="ARBA00022525"/>
    </source>
</evidence>
<dbReference type="PANTHER" id="PTHR12352:SF3">
    <property type="entry name" value="NIDOGEN-2"/>
    <property type="match status" value="1"/>
</dbReference>
<keyword evidence="4 5" id="KW-1015">Disulfide bond</keyword>
<dbReference type="InterPro" id="IPR051950">
    <property type="entry name" value="Dev_reg/Prot_inhib"/>
</dbReference>
<dbReference type="GO" id="GO:0005604">
    <property type="term" value="C:basement membrane"/>
    <property type="evidence" value="ECO:0007669"/>
    <property type="project" value="TreeGrafter"/>
</dbReference>
<keyword evidence="2" id="KW-0964">Secreted</keyword>